<keyword evidence="5" id="KW-0238">DNA-binding</keyword>
<dbReference type="SMART" id="SM00850">
    <property type="entry name" value="LytTR"/>
    <property type="match status" value="1"/>
</dbReference>
<dbReference type="SUPFAM" id="SSF52172">
    <property type="entry name" value="CheY-like"/>
    <property type="match status" value="1"/>
</dbReference>
<evidence type="ECO:0000313" key="5">
    <source>
        <dbReference type="EMBL" id="PSW05237.1"/>
    </source>
</evidence>
<evidence type="ECO:0000259" key="3">
    <source>
        <dbReference type="PROSITE" id="PS50110"/>
    </source>
</evidence>
<evidence type="ECO:0000259" key="4">
    <source>
        <dbReference type="PROSITE" id="PS50930"/>
    </source>
</evidence>
<keyword evidence="6" id="KW-1185">Reference proteome</keyword>
<protein>
    <submittedName>
        <fullName evidence="5">DNA-binding response regulator</fullName>
    </submittedName>
</protein>
<dbReference type="GO" id="GO:0000156">
    <property type="term" value="F:phosphorelay response regulator activity"/>
    <property type="evidence" value="ECO:0007669"/>
    <property type="project" value="InterPro"/>
</dbReference>
<dbReference type="OrthoDB" id="236568at2"/>
<dbReference type="CDD" id="cd17532">
    <property type="entry name" value="REC_LytTR_AlgR-like"/>
    <property type="match status" value="1"/>
</dbReference>
<dbReference type="Gene3D" id="2.40.50.1020">
    <property type="entry name" value="LytTr DNA-binding domain"/>
    <property type="match status" value="1"/>
</dbReference>
<feature type="domain" description="HTH LytTR-type" evidence="4">
    <location>
        <begin position="160"/>
        <end position="262"/>
    </location>
</feature>
<keyword evidence="1" id="KW-0902">Two-component regulatory system</keyword>
<evidence type="ECO:0000313" key="6">
    <source>
        <dbReference type="Proteomes" id="UP000240904"/>
    </source>
</evidence>
<name>A0A2T3MZ28_9GAMM</name>
<dbReference type="EMBL" id="PYMC01000006">
    <property type="protein sequence ID" value="PSW05237.1"/>
    <property type="molecule type" value="Genomic_DNA"/>
</dbReference>
<reference evidence="5 6" key="1">
    <citation type="submission" date="2018-03" db="EMBL/GenBank/DDBJ databases">
        <title>Whole genome sequencing of Histamine producing bacteria.</title>
        <authorList>
            <person name="Butler K."/>
        </authorList>
    </citation>
    <scope>NUCLEOTIDE SEQUENCE [LARGE SCALE GENOMIC DNA]</scope>
    <source>
        <strain evidence="5 6">DSM 16190</strain>
    </source>
</reference>
<dbReference type="PANTHER" id="PTHR37299:SF1">
    <property type="entry name" value="STAGE 0 SPORULATION PROTEIN A HOMOLOG"/>
    <property type="match status" value="1"/>
</dbReference>
<evidence type="ECO:0000256" key="1">
    <source>
        <dbReference type="ARBA" id="ARBA00023012"/>
    </source>
</evidence>
<dbReference type="InterPro" id="IPR001789">
    <property type="entry name" value="Sig_transdc_resp-reg_receiver"/>
</dbReference>
<dbReference type="InterPro" id="IPR007492">
    <property type="entry name" value="LytTR_DNA-bd_dom"/>
</dbReference>
<gene>
    <name evidence="5" type="ORF">C9I89_10685</name>
</gene>
<dbReference type="InterPro" id="IPR046947">
    <property type="entry name" value="LytR-like"/>
</dbReference>
<comment type="caution">
    <text evidence="5">The sequence shown here is derived from an EMBL/GenBank/DDBJ whole genome shotgun (WGS) entry which is preliminary data.</text>
</comment>
<feature type="domain" description="Response regulatory" evidence="3">
    <location>
        <begin position="6"/>
        <end position="121"/>
    </location>
</feature>
<dbReference type="Pfam" id="PF00072">
    <property type="entry name" value="Response_reg"/>
    <property type="match status" value="1"/>
</dbReference>
<proteinExistence type="predicted"/>
<dbReference type="Proteomes" id="UP000240904">
    <property type="component" value="Unassembled WGS sequence"/>
</dbReference>
<dbReference type="RefSeq" id="WP_107283338.1">
    <property type="nucleotide sequence ID" value="NZ_PYMC01000006.1"/>
</dbReference>
<dbReference type="AlphaFoldDB" id="A0A2T3MZ28"/>
<dbReference type="Gene3D" id="3.40.50.2300">
    <property type="match status" value="1"/>
</dbReference>
<sequence>MDSSYSALIIDDEPLLRRHLDLYLAELWPTLEIKGKAGNGAEALKQVEQYNPDLIFLDIRMPEMDGLTLAKKLSSRSPCPLIIFTTAYDQYAIDAFEQEAVDYLLKPIETKRLEIALDRAKRRLSNRTINQECVMPSMDLLADLVNRLQVQQAPQSLEWIKASRQDSIHLLSVYDIHYFLAEDKYTTVVTADGEFVIRTSIKELNNQIDKKVFWQIHRGTLVNSACIDKIERDFTGRMYVYLKTKAKKLPVSRNFHHLFKQM</sequence>
<evidence type="ECO:0000256" key="2">
    <source>
        <dbReference type="PROSITE-ProRule" id="PRU00169"/>
    </source>
</evidence>
<accession>A0A2T3MZ28</accession>
<organism evidence="5 6">
    <name type="scientific">Photobacterium lipolyticum</name>
    <dbReference type="NCBI Taxonomy" id="266810"/>
    <lineage>
        <taxon>Bacteria</taxon>
        <taxon>Pseudomonadati</taxon>
        <taxon>Pseudomonadota</taxon>
        <taxon>Gammaproteobacteria</taxon>
        <taxon>Vibrionales</taxon>
        <taxon>Vibrionaceae</taxon>
        <taxon>Photobacterium</taxon>
    </lineage>
</organism>
<dbReference type="SMART" id="SM00448">
    <property type="entry name" value="REC"/>
    <property type="match status" value="1"/>
</dbReference>
<dbReference type="Pfam" id="PF04397">
    <property type="entry name" value="LytTR"/>
    <property type="match status" value="1"/>
</dbReference>
<dbReference type="GO" id="GO:0003677">
    <property type="term" value="F:DNA binding"/>
    <property type="evidence" value="ECO:0007669"/>
    <property type="project" value="UniProtKB-KW"/>
</dbReference>
<dbReference type="PROSITE" id="PS50930">
    <property type="entry name" value="HTH_LYTTR"/>
    <property type="match status" value="1"/>
</dbReference>
<dbReference type="PROSITE" id="PS50110">
    <property type="entry name" value="RESPONSE_REGULATORY"/>
    <property type="match status" value="1"/>
</dbReference>
<dbReference type="PANTHER" id="PTHR37299">
    <property type="entry name" value="TRANSCRIPTIONAL REGULATOR-RELATED"/>
    <property type="match status" value="1"/>
</dbReference>
<dbReference type="InterPro" id="IPR011006">
    <property type="entry name" value="CheY-like_superfamily"/>
</dbReference>
<feature type="modified residue" description="4-aspartylphosphate" evidence="2">
    <location>
        <position position="58"/>
    </location>
</feature>
<keyword evidence="2" id="KW-0597">Phosphoprotein</keyword>